<evidence type="ECO:0000256" key="5">
    <source>
        <dbReference type="ARBA" id="ARBA00023242"/>
    </source>
</evidence>
<feature type="compositionally biased region" description="Polar residues" evidence="6">
    <location>
        <begin position="120"/>
        <end position="142"/>
    </location>
</feature>
<dbReference type="EMBL" id="KV454411">
    <property type="protein sequence ID" value="ODQ64610.1"/>
    <property type="molecule type" value="Genomic_DNA"/>
</dbReference>
<dbReference type="GO" id="GO:0051276">
    <property type="term" value="P:chromosome organization"/>
    <property type="evidence" value="ECO:0007669"/>
    <property type="project" value="InterPro"/>
</dbReference>
<gene>
    <name evidence="7" type="ORF">NADFUDRAFT_42917</name>
</gene>
<feature type="compositionally biased region" description="Basic and acidic residues" evidence="6">
    <location>
        <begin position="283"/>
        <end position="296"/>
    </location>
</feature>
<evidence type="ECO:0000313" key="7">
    <source>
        <dbReference type="EMBL" id="ODQ64610.1"/>
    </source>
</evidence>
<evidence type="ECO:0000256" key="1">
    <source>
        <dbReference type="ARBA" id="ARBA00004123"/>
    </source>
</evidence>
<dbReference type="OrthoDB" id="5327145at2759"/>
<proteinExistence type="inferred from homology"/>
<evidence type="ECO:0000313" key="8">
    <source>
        <dbReference type="Proteomes" id="UP000095009"/>
    </source>
</evidence>
<dbReference type="InterPro" id="IPR006940">
    <property type="entry name" value="Securin_separation_inhibitor"/>
</dbReference>
<sequence length="430" mass="48887">MSRPIYTDKENAIQFRAPPKTPFLDQSSSVSNNSTLRGKNKTPLPNENHYGLGKLFNRDAKDNSYSNPQAYLTTPTARVPLSGKDNNSKHNSLRGVNTKLSFNITPNGSNSKDFDDTKHTLPSLTKSTASKISSLGPSPFDTSRQRPVPSSDFDFLPSKRVTESVHRDNISAKNEIVFESHDVLMRDDEPTVSTEARDYDDEIEYMPPKMKEVPYVPLDCVPIDYETVGKHLRERTLSGLHLMHDNPVDKNDDKNYELNTEMMMKRLPVDFVEEDIVVKEERPYFSSSPERKEPLRTSRPNSVQGRAERASKLKLRSIQSEFPPTSIKSLPHFMTATKSAELKQAPRSSKSSVGSTTNKSAYFQNLPPLPRHRLTRDVIHKPVNQKRSNLSVYAKDTNINDIEHIESVRFLARNTVEFTSDDDKMFHFEV</sequence>
<keyword evidence="5" id="KW-0539">Nucleus</keyword>
<organism evidence="7 8">
    <name type="scientific">Nadsonia fulvescens var. elongata DSM 6958</name>
    <dbReference type="NCBI Taxonomy" id="857566"/>
    <lineage>
        <taxon>Eukaryota</taxon>
        <taxon>Fungi</taxon>
        <taxon>Dikarya</taxon>
        <taxon>Ascomycota</taxon>
        <taxon>Saccharomycotina</taxon>
        <taxon>Dipodascomycetes</taxon>
        <taxon>Dipodascales</taxon>
        <taxon>Dipodascales incertae sedis</taxon>
        <taxon>Nadsonia</taxon>
    </lineage>
</organism>
<feature type="region of interest" description="Disordered" evidence="6">
    <location>
        <begin position="77"/>
        <end position="155"/>
    </location>
</feature>
<name>A0A1E3PH25_9ASCO</name>
<feature type="compositionally biased region" description="Polar residues" evidence="6">
    <location>
        <begin position="346"/>
        <end position="363"/>
    </location>
</feature>
<feature type="region of interest" description="Disordered" evidence="6">
    <location>
        <begin position="283"/>
        <end position="312"/>
    </location>
</feature>
<dbReference type="GO" id="GO:0005634">
    <property type="term" value="C:nucleus"/>
    <property type="evidence" value="ECO:0007669"/>
    <property type="project" value="UniProtKB-SubCell"/>
</dbReference>
<feature type="region of interest" description="Disordered" evidence="6">
    <location>
        <begin position="1"/>
        <end position="48"/>
    </location>
</feature>
<reference evidence="7 8" key="1">
    <citation type="journal article" date="2016" name="Proc. Natl. Acad. Sci. U.S.A.">
        <title>Comparative genomics of biotechnologically important yeasts.</title>
        <authorList>
            <person name="Riley R."/>
            <person name="Haridas S."/>
            <person name="Wolfe K.H."/>
            <person name="Lopes M.R."/>
            <person name="Hittinger C.T."/>
            <person name="Goeker M."/>
            <person name="Salamov A.A."/>
            <person name="Wisecaver J.H."/>
            <person name="Long T.M."/>
            <person name="Calvey C.H."/>
            <person name="Aerts A.L."/>
            <person name="Barry K.W."/>
            <person name="Choi C."/>
            <person name="Clum A."/>
            <person name="Coughlan A.Y."/>
            <person name="Deshpande S."/>
            <person name="Douglass A.P."/>
            <person name="Hanson S.J."/>
            <person name="Klenk H.-P."/>
            <person name="LaButti K.M."/>
            <person name="Lapidus A."/>
            <person name="Lindquist E.A."/>
            <person name="Lipzen A.M."/>
            <person name="Meier-Kolthoff J.P."/>
            <person name="Ohm R.A."/>
            <person name="Otillar R.P."/>
            <person name="Pangilinan J.L."/>
            <person name="Peng Y."/>
            <person name="Rokas A."/>
            <person name="Rosa C.A."/>
            <person name="Scheuner C."/>
            <person name="Sibirny A.A."/>
            <person name="Slot J.C."/>
            <person name="Stielow J.B."/>
            <person name="Sun H."/>
            <person name="Kurtzman C.P."/>
            <person name="Blackwell M."/>
            <person name="Grigoriev I.V."/>
            <person name="Jeffries T.W."/>
        </authorList>
    </citation>
    <scope>NUCLEOTIDE SEQUENCE [LARGE SCALE GENOMIC DNA]</scope>
    <source>
        <strain evidence="7 8">DSM 6958</strain>
    </source>
</reference>
<comment type="subcellular location">
    <subcellularLocation>
        <location evidence="2">Cytoplasm</location>
    </subcellularLocation>
    <subcellularLocation>
        <location evidence="1">Nucleus</location>
    </subcellularLocation>
</comment>
<evidence type="ECO:0000256" key="6">
    <source>
        <dbReference type="SAM" id="MobiDB-lite"/>
    </source>
</evidence>
<evidence type="ECO:0000256" key="4">
    <source>
        <dbReference type="ARBA" id="ARBA00022490"/>
    </source>
</evidence>
<feature type="compositionally biased region" description="Basic and acidic residues" evidence="6">
    <location>
        <begin position="1"/>
        <end position="11"/>
    </location>
</feature>
<evidence type="ECO:0000256" key="3">
    <source>
        <dbReference type="ARBA" id="ARBA00009264"/>
    </source>
</evidence>
<feature type="region of interest" description="Disordered" evidence="6">
    <location>
        <begin position="340"/>
        <end position="367"/>
    </location>
</feature>
<dbReference type="AlphaFoldDB" id="A0A1E3PH25"/>
<protein>
    <submittedName>
        <fullName evidence="7">Uncharacterized protein</fullName>
    </submittedName>
</protein>
<dbReference type="GO" id="GO:0005737">
    <property type="term" value="C:cytoplasm"/>
    <property type="evidence" value="ECO:0007669"/>
    <property type="project" value="UniProtKB-SubCell"/>
</dbReference>
<dbReference type="Proteomes" id="UP000095009">
    <property type="component" value="Unassembled WGS sequence"/>
</dbReference>
<accession>A0A1E3PH25</accession>
<keyword evidence="4" id="KW-0963">Cytoplasm</keyword>
<evidence type="ECO:0000256" key="2">
    <source>
        <dbReference type="ARBA" id="ARBA00004496"/>
    </source>
</evidence>
<dbReference type="Pfam" id="PF04856">
    <property type="entry name" value="Securin"/>
    <property type="match status" value="1"/>
</dbReference>
<feature type="compositionally biased region" description="Polar residues" evidence="6">
    <location>
        <begin position="24"/>
        <end position="37"/>
    </location>
</feature>
<feature type="compositionally biased region" description="Polar residues" evidence="6">
    <location>
        <begin position="94"/>
        <end position="111"/>
    </location>
</feature>
<comment type="similarity">
    <text evidence="3">Belongs to the securin family.</text>
</comment>
<keyword evidence="8" id="KW-1185">Reference proteome</keyword>